<keyword evidence="2" id="KW-0808">Transferase</keyword>
<organism evidence="2 3">
    <name type="scientific">Nitzschia inconspicua</name>
    <dbReference type="NCBI Taxonomy" id="303405"/>
    <lineage>
        <taxon>Eukaryota</taxon>
        <taxon>Sar</taxon>
        <taxon>Stramenopiles</taxon>
        <taxon>Ochrophyta</taxon>
        <taxon>Bacillariophyta</taxon>
        <taxon>Bacillariophyceae</taxon>
        <taxon>Bacillariophycidae</taxon>
        <taxon>Bacillariales</taxon>
        <taxon>Bacillariaceae</taxon>
        <taxon>Nitzschia</taxon>
    </lineage>
</organism>
<dbReference type="InterPro" id="IPR000241">
    <property type="entry name" value="RlmKL-like_Mtase"/>
</dbReference>
<accession>A0A9K3LAW3</accession>
<dbReference type="Pfam" id="PF01170">
    <property type="entry name" value="UPF0020"/>
    <property type="match status" value="1"/>
</dbReference>
<sequence length="873" mass="97824">MSTTLSGKPRHDLPVFSMSRMQFTVNGGLEDFAQRELEEVFRLNNLKNGSDAVFNPISIWIDNGHYGSRIHVDGIACLEDDPAVLFQSLRRLRFVEYVSIHLGTAVMTSKLEASVQTEHEDRSKEDLLDEIAKSTDIILSSLHPSKEKYLSLWKALQEELRGFPVGLEPFPGRPLPTPASDDDGNELRRLKNYQHSSFKVNTIYTRPSVAEMVVHTLKQVVGEQMIDNEGKILWLDAGCGTHGSLLQYLPPGQRIGVDIQLKTKEEGDAALFPNNIAADMHEADFLKDVTAEWLQSKIPSNFKHTVVISNPPFSVDSRGNYKPIAQFIRHSFDALSAEIVGVIVPTKFARQRLMHSIGLPIAGFEAISERYDGKSNGTQRLQVLARMNLPDNSFYDPYTFDTKNIASTFLVLSRCEDGNQCLKSTHNVPHTFASFRLQVEGHRNKSEFPTLRTEELERAVQIESKKIMSQSVISSLDNQDVAVMTINANLARSGDLDCSQDAAELELYMLLNPKRPLSLVNCICRDERIDPPHSLGWLSTSCKPSIAYAMLKSIVKTNHCATDATTVVVNGMCGEGTIEIEAHHYLCQGTDKRESTTFTSSFFLMSGDSSWEAVRQAKSRTKCLSRNQEPLVEFVQWDCHNLPLRQGIADAFLVDLPIAGGRGKCRGAKQHQVPSVSLNKSSSKLNYQTVIWQSLAVLVPGYGQAAFLSTDPNTLKYSMMAFYSYWRPMVQQHILLGGLPGKFMRLERKPAITKDVSMWLSFAFESVDISCDFSKQLLQVARDACSEYFMDYGSWEMKKLAQGARTDNFTNVSLLVSSVALKDVYVASQGKGKSHCYTITFNPLISNQQGKVLEKDIRYALTRCPPFDTFQLR</sequence>
<dbReference type="Proteomes" id="UP000693970">
    <property type="component" value="Unassembled WGS sequence"/>
</dbReference>
<proteinExistence type="predicted"/>
<dbReference type="AlphaFoldDB" id="A0A9K3LAW3"/>
<evidence type="ECO:0000313" key="3">
    <source>
        <dbReference type="Proteomes" id="UP000693970"/>
    </source>
</evidence>
<evidence type="ECO:0000313" key="2">
    <source>
        <dbReference type="EMBL" id="KAG7358985.1"/>
    </source>
</evidence>
<reference evidence="2" key="2">
    <citation type="submission" date="2021-04" db="EMBL/GenBank/DDBJ databases">
        <authorList>
            <person name="Podell S."/>
        </authorList>
    </citation>
    <scope>NUCLEOTIDE SEQUENCE</scope>
    <source>
        <strain evidence="2">Hildebrandi</strain>
    </source>
</reference>
<keyword evidence="3" id="KW-1185">Reference proteome</keyword>
<name>A0A9K3LAW3_9STRA</name>
<dbReference type="GO" id="GO:0016423">
    <property type="term" value="F:tRNA (guanine) methyltransferase activity"/>
    <property type="evidence" value="ECO:0007669"/>
    <property type="project" value="TreeGrafter"/>
</dbReference>
<dbReference type="PANTHER" id="PTHR14911:SF13">
    <property type="entry name" value="TRNA (GUANINE(6)-N2)-METHYLTRANSFERASE THUMP3"/>
    <property type="match status" value="1"/>
</dbReference>
<evidence type="ECO:0000259" key="1">
    <source>
        <dbReference type="Pfam" id="PF01170"/>
    </source>
</evidence>
<dbReference type="OrthoDB" id="47730at2759"/>
<protein>
    <submittedName>
        <fullName evidence="2">RNA methylase family UPF0020 protein</fullName>
    </submittedName>
</protein>
<comment type="caution">
    <text evidence="2">The sequence shown here is derived from an EMBL/GenBank/DDBJ whole genome shotgun (WGS) entry which is preliminary data.</text>
</comment>
<keyword evidence="2" id="KW-0489">Methyltransferase</keyword>
<reference evidence="2" key="1">
    <citation type="journal article" date="2021" name="Sci. Rep.">
        <title>Diploid genomic architecture of Nitzschia inconspicua, an elite biomass production diatom.</title>
        <authorList>
            <person name="Oliver A."/>
            <person name="Podell S."/>
            <person name="Pinowska A."/>
            <person name="Traller J.C."/>
            <person name="Smith S.R."/>
            <person name="McClure R."/>
            <person name="Beliaev A."/>
            <person name="Bohutskyi P."/>
            <person name="Hill E.A."/>
            <person name="Rabines A."/>
            <person name="Zheng H."/>
            <person name="Allen L.Z."/>
            <person name="Kuo A."/>
            <person name="Grigoriev I.V."/>
            <person name="Allen A.E."/>
            <person name="Hazlebeck D."/>
            <person name="Allen E.E."/>
        </authorList>
    </citation>
    <scope>NUCLEOTIDE SEQUENCE</scope>
    <source>
        <strain evidence="2">Hildebrandi</strain>
    </source>
</reference>
<feature type="domain" description="Ribosomal RNA large subunit methyltransferase K/L-like methyltransferase" evidence="1">
    <location>
        <begin position="541"/>
        <end position="657"/>
    </location>
</feature>
<gene>
    <name evidence="2" type="ORF">IV203_015574</name>
</gene>
<dbReference type="GO" id="GO:0030488">
    <property type="term" value="P:tRNA methylation"/>
    <property type="evidence" value="ECO:0007669"/>
    <property type="project" value="TreeGrafter"/>
</dbReference>
<dbReference type="PANTHER" id="PTHR14911">
    <property type="entry name" value="THUMP DOMAIN-CONTAINING"/>
    <property type="match status" value="1"/>
</dbReference>
<dbReference type="EMBL" id="JAGRRH010000014">
    <property type="protein sequence ID" value="KAG7358985.1"/>
    <property type="molecule type" value="Genomic_DNA"/>
</dbReference>